<feature type="region of interest" description="Disordered" evidence="1">
    <location>
        <begin position="1"/>
        <end position="107"/>
    </location>
</feature>
<sequence>MNPQSHFINSHISNPLDPNERSVAVQIMEASHAERTHVARNSRPAKPSNQAAKESSDAASVSSFGSSVSLLKNKFHSSSSKKEKSSSPTSHSSSQKKILRNQVNIVG</sequence>
<dbReference type="AlphaFoldDB" id="A0AA38VG27"/>
<protein>
    <submittedName>
        <fullName evidence="2">Uncharacterized protein</fullName>
    </submittedName>
</protein>
<proteinExistence type="predicted"/>
<gene>
    <name evidence="2" type="ORF">NKR19_g7571</name>
</gene>
<organism evidence="2 3">
    <name type="scientific">Coniochaeta hoffmannii</name>
    <dbReference type="NCBI Taxonomy" id="91930"/>
    <lineage>
        <taxon>Eukaryota</taxon>
        <taxon>Fungi</taxon>
        <taxon>Dikarya</taxon>
        <taxon>Ascomycota</taxon>
        <taxon>Pezizomycotina</taxon>
        <taxon>Sordariomycetes</taxon>
        <taxon>Sordariomycetidae</taxon>
        <taxon>Coniochaetales</taxon>
        <taxon>Coniochaetaceae</taxon>
        <taxon>Coniochaeta</taxon>
    </lineage>
</organism>
<evidence type="ECO:0000256" key="1">
    <source>
        <dbReference type="SAM" id="MobiDB-lite"/>
    </source>
</evidence>
<name>A0AA38VG27_9PEZI</name>
<keyword evidence="3" id="KW-1185">Reference proteome</keyword>
<comment type="caution">
    <text evidence="2">The sequence shown here is derived from an EMBL/GenBank/DDBJ whole genome shotgun (WGS) entry which is preliminary data.</text>
</comment>
<feature type="compositionally biased region" description="Low complexity" evidence="1">
    <location>
        <begin position="51"/>
        <end position="78"/>
    </location>
</feature>
<evidence type="ECO:0000313" key="2">
    <source>
        <dbReference type="EMBL" id="KAJ9139051.1"/>
    </source>
</evidence>
<evidence type="ECO:0000313" key="3">
    <source>
        <dbReference type="Proteomes" id="UP001174691"/>
    </source>
</evidence>
<feature type="compositionally biased region" description="Polar residues" evidence="1">
    <location>
        <begin position="1"/>
        <end position="13"/>
    </location>
</feature>
<feature type="compositionally biased region" description="Low complexity" evidence="1">
    <location>
        <begin position="86"/>
        <end position="96"/>
    </location>
</feature>
<accession>A0AA38VG27</accession>
<reference evidence="2" key="1">
    <citation type="submission" date="2022-07" db="EMBL/GenBank/DDBJ databases">
        <title>Fungi with potential for degradation of polypropylene.</title>
        <authorList>
            <person name="Gostincar C."/>
        </authorList>
    </citation>
    <scope>NUCLEOTIDE SEQUENCE</scope>
    <source>
        <strain evidence="2">EXF-13287</strain>
    </source>
</reference>
<dbReference type="EMBL" id="JANBVN010000135">
    <property type="protein sequence ID" value="KAJ9139051.1"/>
    <property type="molecule type" value="Genomic_DNA"/>
</dbReference>
<dbReference type="Proteomes" id="UP001174691">
    <property type="component" value="Unassembled WGS sequence"/>
</dbReference>